<dbReference type="WBParaSite" id="PTRK_0000015000.1">
    <property type="protein sequence ID" value="PTRK_0000015000.1"/>
    <property type="gene ID" value="PTRK_0000015000"/>
</dbReference>
<evidence type="ECO:0000256" key="2">
    <source>
        <dbReference type="SAM" id="Phobius"/>
    </source>
</evidence>
<feature type="compositionally biased region" description="Basic and acidic residues" evidence="1">
    <location>
        <begin position="58"/>
        <end position="67"/>
    </location>
</feature>
<feature type="transmembrane region" description="Helical" evidence="2">
    <location>
        <begin position="156"/>
        <end position="177"/>
    </location>
</feature>
<dbReference type="Proteomes" id="UP000038045">
    <property type="component" value="Unplaced"/>
</dbReference>
<evidence type="ECO:0000313" key="4">
    <source>
        <dbReference type="WBParaSite" id="PTRK_0000015000.1"/>
    </source>
</evidence>
<feature type="transmembrane region" description="Helical" evidence="2">
    <location>
        <begin position="116"/>
        <end position="136"/>
    </location>
</feature>
<organism evidence="3 4">
    <name type="scientific">Parastrongyloides trichosuri</name>
    <name type="common">Possum-specific nematode worm</name>
    <dbReference type="NCBI Taxonomy" id="131310"/>
    <lineage>
        <taxon>Eukaryota</taxon>
        <taxon>Metazoa</taxon>
        <taxon>Ecdysozoa</taxon>
        <taxon>Nematoda</taxon>
        <taxon>Chromadorea</taxon>
        <taxon>Rhabditida</taxon>
        <taxon>Tylenchina</taxon>
        <taxon>Panagrolaimomorpha</taxon>
        <taxon>Strongyloidoidea</taxon>
        <taxon>Strongyloididae</taxon>
        <taxon>Parastrongyloides</taxon>
    </lineage>
</organism>
<feature type="compositionally biased region" description="Basic and acidic residues" evidence="1">
    <location>
        <begin position="26"/>
        <end position="35"/>
    </location>
</feature>
<evidence type="ECO:0000313" key="3">
    <source>
        <dbReference type="Proteomes" id="UP000038045"/>
    </source>
</evidence>
<dbReference type="AlphaFoldDB" id="A0A0N4Z0B7"/>
<keyword evidence="2" id="KW-0472">Membrane</keyword>
<keyword evidence="3" id="KW-1185">Reference proteome</keyword>
<evidence type="ECO:0000256" key="1">
    <source>
        <dbReference type="SAM" id="MobiDB-lite"/>
    </source>
</evidence>
<feature type="compositionally biased region" description="Basic and acidic residues" evidence="1">
    <location>
        <begin position="1"/>
        <end position="16"/>
    </location>
</feature>
<sequence length="245" mass="27996">MATSSKRDMKRNDKKNSNGNNMVNNKNDDMMKKESSILNNNDSKLKEKKSAITLPTIKESRNEEDSTQKSNGKTSNGNSKGKIMFIEFSWIYFDMVVVGQIILSISFLMLAFLYTILGSTISEVIGLILLTLYLLLPTVPAYKSMANSRTYSGIKLFCYIQFGEVLQNMFVLTLFLLNDQKLEYITVRRCYLIYFLCIYQLVTIIIVTSCPFKKVGGSTIRRLFGNFDLNDIMDIKNGKNHEKNV</sequence>
<name>A0A0N4Z0B7_PARTI</name>
<reference evidence="4" key="1">
    <citation type="submission" date="2017-02" db="UniProtKB">
        <authorList>
            <consortium name="WormBaseParasite"/>
        </authorList>
    </citation>
    <scope>IDENTIFICATION</scope>
</reference>
<feature type="region of interest" description="Disordered" evidence="1">
    <location>
        <begin position="1"/>
        <end position="76"/>
    </location>
</feature>
<feature type="transmembrane region" description="Helical" evidence="2">
    <location>
        <begin position="90"/>
        <end position="110"/>
    </location>
</feature>
<keyword evidence="2" id="KW-0812">Transmembrane</keyword>
<keyword evidence="2" id="KW-1133">Transmembrane helix</keyword>
<feature type="transmembrane region" description="Helical" evidence="2">
    <location>
        <begin position="192"/>
        <end position="212"/>
    </location>
</feature>
<accession>A0A0N4Z0B7</accession>
<proteinExistence type="predicted"/>
<protein>
    <submittedName>
        <fullName evidence="4">Transporter</fullName>
    </submittedName>
</protein>